<comment type="caution">
    <text evidence="1">The sequence shown here is derived from an EMBL/GenBank/DDBJ whole genome shotgun (WGS) entry which is preliminary data.</text>
</comment>
<protein>
    <submittedName>
        <fullName evidence="1">Uncharacterized protein</fullName>
    </submittedName>
</protein>
<dbReference type="Proteomes" id="UP001172386">
    <property type="component" value="Unassembled WGS sequence"/>
</dbReference>
<organism evidence="1 2">
    <name type="scientific">Neophaeococcomyces mojaviensis</name>
    <dbReference type="NCBI Taxonomy" id="3383035"/>
    <lineage>
        <taxon>Eukaryota</taxon>
        <taxon>Fungi</taxon>
        <taxon>Dikarya</taxon>
        <taxon>Ascomycota</taxon>
        <taxon>Pezizomycotina</taxon>
        <taxon>Eurotiomycetes</taxon>
        <taxon>Chaetothyriomycetidae</taxon>
        <taxon>Chaetothyriales</taxon>
        <taxon>Chaetothyriales incertae sedis</taxon>
        <taxon>Neophaeococcomyces</taxon>
    </lineage>
</organism>
<evidence type="ECO:0000313" key="1">
    <source>
        <dbReference type="EMBL" id="KAJ9660208.1"/>
    </source>
</evidence>
<accession>A0ACC3ADQ6</accession>
<keyword evidence="2" id="KW-1185">Reference proteome</keyword>
<proteinExistence type="predicted"/>
<reference evidence="1" key="1">
    <citation type="submission" date="2022-10" db="EMBL/GenBank/DDBJ databases">
        <title>Culturing micro-colonial fungi from biological soil crusts in the Mojave desert and describing Neophaeococcomyces mojavensis, and introducing the new genera and species Taxawa tesnikishii.</title>
        <authorList>
            <person name="Kurbessoian T."/>
            <person name="Stajich J.E."/>
        </authorList>
    </citation>
    <scope>NUCLEOTIDE SEQUENCE</scope>
    <source>
        <strain evidence="1">JES_112</strain>
    </source>
</reference>
<gene>
    <name evidence="1" type="ORF">H2198_002714</name>
</gene>
<dbReference type="EMBL" id="JAPDRQ010000033">
    <property type="protein sequence ID" value="KAJ9660208.1"/>
    <property type="molecule type" value="Genomic_DNA"/>
</dbReference>
<evidence type="ECO:0000313" key="2">
    <source>
        <dbReference type="Proteomes" id="UP001172386"/>
    </source>
</evidence>
<sequence length="760" mass="85526">MVVYNIIGLPLEYCSAEYRSMKRNQAPRIPQVLWQPKDPENTPISTYRRHINSKFDLNLRNSQDLHKWSVSNPHDFWIDLYSYTKIIPPLPSNVKYAFDRNVHFRDIPAFFSGHKLNFAENLLMTHYLRSPDAIALTGLRETHLNDPEHITWRELHHLVRIARAALIHHGVKKSDVVAVLMSFSVWTIVLFLATASIGGIFTSISPDMGLSGCLSRLTQVHPVLFFTDTDYAVRGTRSLLLRKVRDILTKLPASQHKPMTVFVPTTHAPHTIKHPSHNPTIPSDLGIILSSFLDPTISEPSELTFAYVPTTHPLFILYSSGTTGPPKCIVSPHISLLNYRKISTLHNSLTPQDVVFQYTSTSWVLFQVALGHLTNGARLITFDGNPLYPDASTPLQICEKFGVTYWGTSPRYLLELEQQSSKPDSPTHPSKFDLRKMRMVTTTGAPLLSSQMHWFYDSFPNSKTIHLSSVAGGTDIASSWIASDPAGPLHEGEMQMWALGHDCDILSQDAEVIKDAKGNTRLDYKSLAGTGQPGELVCRKPIPSMPVYFWGDDEKKSKYLDAYFNRFPTSLPSKDNKTMKEEDIQYLDIWAQHDLTTRNPVTSGLQILGRSDTTLNPSGIRFGSSEIYHIIESPPFNALISDSLCVGRRRTHDNDEAVFLFLIPAKHVATIDDALLDKIRGAIRENLSARHVPKFMFQVREIPYTINGKRVENVVKKIISGQDVTVSSTITNPGCLEEYKKFKDVERSVAGSGTRTRSKL</sequence>
<name>A0ACC3ADQ6_9EURO</name>